<sequence length="732" mass="80322">MSKKMQLVGIVFSLFFHFSVSVAAEEMTVTEESIPESQTLVDESQTEESLIEESTQEESSQSKVAQPTGDESLESSLTTESSSAQKQESMEQPTVFAGEAEAVVEEIGTAGNPYLVTTFSEFKQALSASLDSGSTKYIQLQNDIVYDGTAVIGHNTVIDGNGFAFLYSGTSYGAAHFSTGANNISITYKNISFGNSAYPNSTYYGILYNGNSNVHFIVENINYNIQNGGQPFWGNNDAGNSLELRGQNSFYSSGSSYGGEFVEGYRTILFSEDSNTKIYNDTPTAMAIFWSTAQTVTIAPRALVSIETSKPLLFYGDNATLNIQEQAELHYRKFYGTNYQTNDVSLSYIGTLTGNLAENSIAHFTTEANSFSGNSPIFNLSSPDYLVFDTNNPSKQVFASGFNPKFTRKDTDASTYRMDYLTSEQQSTYIADVQSNTAYTITAAAIENGYSMAYSRMPKIENLSAIPEVAADISNIHGQIDSLTPLSFVGKQVQYKLAAKQLYAGSDLSDPTAQDSIEQAGDGVLQSKEVTLEQNSPSTGTVTKATFQQLTAATYYLYAKVEGSRIPGYLFQSLWQEVAVEVPKFTLLQFSNQTMAFDSPIPGEFGKQQNLDEYTVRNAGNVPTVLKLKSITRDPENTSIISLVDQFLSNEQELQLSLVAEKVDSKERVTMGPLIEKENMDQPSIQLNPFWESDDQAALYFTGNYSGPMNGPQAISYRFSFAITAQNTNQEE</sequence>
<dbReference type="Proteomes" id="UP000254807">
    <property type="component" value="Unassembled WGS sequence"/>
</dbReference>
<feature type="chain" id="PRO_5016854552" evidence="2">
    <location>
        <begin position="24"/>
        <end position="732"/>
    </location>
</feature>
<evidence type="ECO:0000313" key="3">
    <source>
        <dbReference type="EMBL" id="STD84813.1"/>
    </source>
</evidence>
<gene>
    <name evidence="3" type="ORF">NCTC12360_03360</name>
</gene>
<dbReference type="EMBL" id="UFYW01000001">
    <property type="protein sequence ID" value="STD84813.1"/>
    <property type="molecule type" value="Genomic_DNA"/>
</dbReference>
<dbReference type="RefSeq" id="WP_060813788.1">
    <property type="nucleotide sequence ID" value="NZ_JBHULA010000035.1"/>
</dbReference>
<reference evidence="3 4" key="1">
    <citation type="submission" date="2018-06" db="EMBL/GenBank/DDBJ databases">
        <authorList>
            <consortium name="Pathogen Informatics"/>
            <person name="Doyle S."/>
        </authorList>
    </citation>
    <scope>NUCLEOTIDE SEQUENCE [LARGE SCALE GENOMIC DNA]</scope>
    <source>
        <strain evidence="3 4">NCTC12360</strain>
    </source>
</reference>
<feature type="compositionally biased region" description="Acidic residues" evidence="1">
    <location>
        <begin position="44"/>
        <end position="56"/>
    </location>
</feature>
<keyword evidence="4" id="KW-1185">Reference proteome</keyword>
<dbReference type="OrthoDB" id="2243718at2"/>
<protein>
    <submittedName>
        <fullName evidence="3">Uncharacterized protein</fullName>
    </submittedName>
</protein>
<name>A0A376H394_ENTGA</name>
<feature type="compositionally biased region" description="Low complexity" evidence="1">
    <location>
        <begin position="74"/>
        <end position="83"/>
    </location>
</feature>
<evidence type="ECO:0000256" key="2">
    <source>
        <dbReference type="SAM" id="SignalP"/>
    </source>
</evidence>
<evidence type="ECO:0000256" key="1">
    <source>
        <dbReference type="SAM" id="MobiDB-lite"/>
    </source>
</evidence>
<organism evidence="3 4">
    <name type="scientific">Enterococcus gallinarum</name>
    <dbReference type="NCBI Taxonomy" id="1353"/>
    <lineage>
        <taxon>Bacteria</taxon>
        <taxon>Bacillati</taxon>
        <taxon>Bacillota</taxon>
        <taxon>Bacilli</taxon>
        <taxon>Lactobacillales</taxon>
        <taxon>Enterococcaceae</taxon>
        <taxon>Enterococcus</taxon>
    </lineage>
</organism>
<proteinExistence type="predicted"/>
<feature type="signal peptide" evidence="2">
    <location>
        <begin position="1"/>
        <end position="23"/>
    </location>
</feature>
<accession>A0A376H394</accession>
<keyword evidence="2" id="KW-0732">Signal</keyword>
<evidence type="ECO:0000313" key="4">
    <source>
        <dbReference type="Proteomes" id="UP000254807"/>
    </source>
</evidence>
<feature type="region of interest" description="Disordered" evidence="1">
    <location>
        <begin position="31"/>
        <end position="95"/>
    </location>
</feature>
<dbReference type="AlphaFoldDB" id="A0A376H394"/>